<dbReference type="InterPro" id="IPR042070">
    <property type="entry name" value="PucR_C-HTH_sf"/>
</dbReference>
<feature type="domain" description="PucR C-terminal helix-turn-helix" evidence="1">
    <location>
        <begin position="313"/>
        <end position="366"/>
    </location>
</feature>
<dbReference type="Proteomes" id="UP001240171">
    <property type="component" value="Unassembled WGS sequence"/>
</dbReference>
<keyword evidence="3" id="KW-1185">Reference proteome</keyword>
<dbReference type="InterPro" id="IPR009057">
    <property type="entry name" value="Homeodomain-like_sf"/>
</dbReference>
<dbReference type="Pfam" id="PF13556">
    <property type="entry name" value="HTH_30"/>
    <property type="match status" value="1"/>
</dbReference>
<evidence type="ECO:0000313" key="3">
    <source>
        <dbReference type="Proteomes" id="UP001240171"/>
    </source>
</evidence>
<dbReference type="PANTHER" id="PTHR33744:SF15">
    <property type="entry name" value="CARBOHYDRATE DIACID REGULATOR"/>
    <property type="match status" value="1"/>
</dbReference>
<comment type="caution">
    <text evidence="2">The sequence shown here is derived from an EMBL/GenBank/DDBJ whole genome shotgun (WGS) entry which is preliminary data.</text>
</comment>
<protein>
    <submittedName>
        <fullName evidence="2">Helix-turn-helix domain-containing protein</fullName>
    </submittedName>
</protein>
<name>A0ABT9CGT4_9BACL</name>
<evidence type="ECO:0000313" key="2">
    <source>
        <dbReference type="EMBL" id="MDO7908494.1"/>
    </source>
</evidence>
<dbReference type="PANTHER" id="PTHR33744">
    <property type="entry name" value="CARBOHYDRATE DIACID REGULATOR"/>
    <property type="match status" value="1"/>
</dbReference>
<reference evidence="2 3" key="1">
    <citation type="submission" date="2023-07" db="EMBL/GenBank/DDBJ databases">
        <title>Paenibacillus sp. JX-17 nov. isolated from soil.</title>
        <authorList>
            <person name="Wan Y."/>
            <person name="Liu B."/>
        </authorList>
    </citation>
    <scope>NUCLEOTIDE SEQUENCE [LARGE SCALE GENOMIC DNA]</scope>
    <source>
        <strain evidence="2 3">JX-17</strain>
    </source>
</reference>
<dbReference type="InterPro" id="IPR051448">
    <property type="entry name" value="CdaR-like_regulators"/>
</dbReference>
<organism evidence="2 3">
    <name type="scientific">Paenibacillus lacisoli</name>
    <dbReference type="NCBI Taxonomy" id="3064525"/>
    <lineage>
        <taxon>Bacteria</taxon>
        <taxon>Bacillati</taxon>
        <taxon>Bacillota</taxon>
        <taxon>Bacilli</taxon>
        <taxon>Bacillales</taxon>
        <taxon>Paenibacillaceae</taxon>
        <taxon>Paenibacillus</taxon>
    </lineage>
</organism>
<gene>
    <name evidence="2" type="ORF">Q5741_19055</name>
</gene>
<dbReference type="SUPFAM" id="SSF46689">
    <property type="entry name" value="Homeodomain-like"/>
    <property type="match status" value="1"/>
</dbReference>
<accession>A0ABT9CGT4</accession>
<dbReference type="RefSeq" id="WP_305025715.1">
    <property type="nucleotide sequence ID" value="NZ_JAUQTB010000017.1"/>
</dbReference>
<sequence>MLSMRNIERICLQLENTMGIKVKLETVGAETYNLLFEANAEDRHSSVHGGRIYFALPLDIAEQAEASRGRVLSIAEGELTDRERGLIELLISGLEDAAAVQNTINDDEAQAVMLGEWIEEHQKEYGAKELPDQLQIKPRLCQPMLSFVLVSEGVHAPIPYDQLSRLLDSYFGGEVILVPLQASEWLILAREEMVIGSADERDRDTDAEESEHEVLTAFGLGLYELIATEWVGNFHMAAVPSVIPAADIIQLVRELRETLFLGRVFHVAEQIHFAWELRLEKLIYSIPDRQREKFLDLASTHSAFLHDSEVGVTLSTFFQMDCNVSETAKRLYVHRNTLIYRLDKIKQETGLDVRRFEDAVLVKLLMLLYKVTKTV</sequence>
<dbReference type="InterPro" id="IPR025736">
    <property type="entry name" value="PucR_C-HTH_dom"/>
</dbReference>
<proteinExistence type="predicted"/>
<dbReference type="EMBL" id="JAUQTB010000017">
    <property type="protein sequence ID" value="MDO7908494.1"/>
    <property type="molecule type" value="Genomic_DNA"/>
</dbReference>
<dbReference type="Gene3D" id="1.10.10.2840">
    <property type="entry name" value="PucR C-terminal helix-turn-helix domain"/>
    <property type="match status" value="1"/>
</dbReference>
<evidence type="ECO:0000259" key="1">
    <source>
        <dbReference type="Pfam" id="PF13556"/>
    </source>
</evidence>